<evidence type="ECO:0000256" key="20">
    <source>
        <dbReference type="SAM" id="MobiDB-lite"/>
    </source>
</evidence>
<dbReference type="PANTHER" id="PTHR20973">
    <property type="entry name" value="NON-SMC ELEMENT 1-RELATED"/>
    <property type="match status" value="1"/>
</dbReference>
<evidence type="ECO:0000313" key="24">
    <source>
        <dbReference type="Proteomes" id="UP001154078"/>
    </source>
</evidence>
<name>A0A9P0BD75_BRAAE</name>
<evidence type="ECO:0000256" key="10">
    <source>
        <dbReference type="ARBA" id="ARBA00022763"/>
    </source>
</evidence>
<evidence type="ECO:0000256" key="5">
    <source>
        <dbReference type="ARBA" id="ARBA00012483"/>
    </source>
</evidence>
<organism evidence="23 24">
    <name type="scientific">Brassicogethes aeneus</name>
    <name type="common">Rape pollen beetle</name>
    <name type="synonym">Meligethes aeneus</name>
    <dbReference type="NCBI Taxonomy" id="1431903"/>
    <lineage>
        <taxon>Eukaryota</taxon>
        <taxon>Metazoa</taxon>
        <taxon>Ecdysozoa</taxon>
        <taxon>Arthropoda</taxon>
        <taxon>Hexapoda</taxon>
        <taxon>Insecta</taxon>
        <taxon>Pterygota</taxon>
        <taxon>Neoptera</taxon>
        <taxon>Endopterygota</taxon>
        <taxon>Coleoptera</taxon>
        <taxon>Polyphaga</taxon>
        <taxon>Cucujiformia</taxon>
        <taxon>Nitidulidae</taxon>
        <taxon>Meligethinae</taxon>
        <taxon>Brassicogethes</taxon>
    </lineage>
</organism>
<dbReference type="Gene3D" id="1.10.10.10">
    <property type="entry name" value="Winged helix-like DNA-binding domain superfamily/Winged helix DNA-binding domain"/>
    <property type="match status" value="1"/>
</dbReference>
<keyword evidence="14" id="KW-0832">Ubl conjugation</keyword>
<feature type="domain" description="RING-type" evidence="22">
    <location>
        <begin position="176"/>
        <end position="215"/>
    </location>
</feature>
<dbReference type="EC" id="2.3.2.27" evidence="5 19"/>
<keyword evidence="24" id="KW-1185">Reference proteome</keyword>
<dbReference type="InterPro" id="IPR001841">
    <property type="entry name" value="Znf_RING"/>
</dbReference>
<dbReference type="Pfam" id="PF08746">
    <property type="entry name" value="zf-RING-like"/>
    <property type="match status" value="1"/>
</dbReference>
<keyword evidence="10 19" id="KW-0227">DNA damage</keyword>
<protein>
    <recommendedName>
        <fullName evidence="6 19">Non-structural maintenance of chromosomes element 1 homolog</fullName>
        <ecNumber evidence="5 19">2.3.2.27</ecNumber>
    </recommendedName>
</protein>
<comment type="subcellular location">
    <subcellularLocation>
        <location evidence="3">Chromosome</location>
    </subcellularLocation>
    <subcellularLocation>
        <location evidence="2 19">Nucleus</location>
    </subcellularLocation>
</comment>
<dbReference type="GO" id="GO:0030915">
    <property type="term" value="C:Smc5-Smc6 complex"/>
    <property type="evidence" value="ECO:0007669"/>
    <property type="project" value="UniProtKB-UniRule"/>
</dbReference>
<dbReference type="GO" id="GO:0000724">
    <property type="term" value="P:double-strand break repair via homologous recombination"/>
    <property type="evidence" value="ECO:0007669"/>
    <property type="project" value="TreeGrafter"/>
</dbReference>
<dbReference type="InterPro" id="IPR014857">
    <property type="entry name" value="Nse1_RING_C4HC3-type"/>
</dbReference>
<dbReference type="InterPro" id="IPR036388">
    <property type="entry name" value="WH-like_DNA-bd_sf"/>
</dbReference>
<evidence type="ECO:0000256" key="9">
    <source>
        <dbReference type="ARBA" id="ARBA00022723"/>
    </source>
</evidence>
<keyword evidence="12 19" id="KW-0833">Ubl conjugation pathway</keyword>
<keyword evidence="13 19" id="KW-0862">Zinc</keyword>
<dbReference type="InterPro" id="IPR013083">
    <property type="entry name" value="Znf_RING/FYVE/PHD"/>
</dbReference>
<comment type="subunit">
    <text evidence="19">Component of the Smc5-Smc6 complex.</text>
</comment>
<dbReference type="Proteomes" id="UP001154078">
    <property type="component" value="Chromosome 6"/>
</dbReference>
<evidence type="ECO:0000256" key="11">
    <source>
        <dbReference type="ARBA" id="ARBA00022771"/>
    </source>
</evidence>
<evidence type="ECO:0000256" key="19">
    <source>
        <dbReference type="RuleBase" id="RU368018"/>
    </source>
</evidence>
<keyword evidence="17 19" id="KW-0539">Nucleus</keyword>
<dbReference type="EMBL" id="OV121137">
    <property type="protein sequence ID" value="CAH0559448.1"/>
    <property type="molecule type" value="Genomic_DNA"/>
</dbReference>
<evidence type="ECO:0000313" key="23">
    <source>
        <dbReference type="EMBL" id="CAH0559448.1"/>
    </source>
</evidence>
<evidence type="ECO:0000256" key="6">
    <source>
        <dbReference type="ARBA" id="ARBA00019422"/>
    </source>
</evidence>
<evidence type="ECO:0000256" key="15">
    <source>
        <dbReference type="ARBA" id="ARBA00023172"/>
    </source>
</evidence>
<sequence length="269" mass="30686">MENPHRYFLQYMLKNGVCNKVAALKYCKKLDNDNIKDIDDLKSLVIKINREIGKQSLKITYGTCEVTNQEMIVMLNTKNDALAKLQISFTPAHLEYFQAILGEILNSENYRITFIVCLNLTSTLVLSLSRDKGQVVFDKWVKGGYFVKDQNHVYLGLRTIFEFTSYLRSHCPNSLCKLCNELVFIGKSCSKCSMVFHGYCITKYLKNQVSCPSCDLKWESNDGLENSGIDDSTAENDDISVNNQSQNDTDNESVTDEPGPSSRKHRRRI</sequence>
<reference evidence="23" key="1">
    <citation type="submission" date="2021-12" db="EMBL/GenBank/DDBJ databases">
        <authorList>
            <person name="King R."/>
        </authorList>
    </citation>
    <scope>NUCLEOTIDE SEQUENCE</scope>
</reference>
<keyword evidence="16 19" id="KW-0234">DNA repair</keyword>
<dbReference type="InterPro" id="IPR011513">
    <property type="entry name" value="Nse1"/>
</dbReference>
<keyword evidence="7" id="KW-0158">Chromosome</keyword>
<dbReference type="Pfam" id="PF07574">
    <property type="entry name" value="SMC_Nse1"/>
    <property type="match status" value="1"/>
</dbReference>
<dbReference type="InterPro" id="IPR002219">
    <property type="entry name" value="PKC_DAG/PE"/>
</dbReference>
<dbReference type="GO" id="GO:0005634">
    <property type="term" value="C:nucleus"/>
    <property type="evidence" value="ECO:0007669"/>
    <property type="project" value="UniProtKB-SubCell"/>
</dbReference>
<comment type="similarity">
    <text evidence="4 19">Belongs to the NSE1 family.</text>
</comment>
<dbReference type="PROSITE" id="PS50081">
    <property type="entry name" value="ZF_DAG_PE_2"/>
    <property type="match status" value="1"/>
</dbReference>
<dbReference type="Gene3D" id="3.90.1150.220">
    <property type="match status" value="1"/>
</dbReference>
<dbReference type="GO" id="GO:0008270">
    <property type="term" value="F:zinc ion binding"/>
    <property type="evidence" value="ECO:0007669"/>
    <property type="project" value="UniProtKB-KW"/>
</dbReference>
<evidence type="ECO:0000256" key="4">
    <source>
        <dbReference type="ARBA" id="ARBA00010258"/>
    </source>
</evidence>
<dbReference type="PANTHER" id="PTHR20973:SF0">
    <property type="entry name" value="NON-STRUCTURAL MAINTENANCE OF CHROMOSOMES ELEMENT 1 HOMOLOG"/>
    <property type="match status" value="1"/>
</dbReference>
<evidence type="ECO:0000259" key="22">
    <source>
        <dbReference type="PROSITE" id="PS50089"/>
    </source>
</evidence>
<feature type="region of interest" description="Disordered" evidence="20">
    <location>
        <begin position="227"/>
        <end position="269"/>
    </location>
</feature>
<keyword evidence="11 18" id="KW-0863">Zinc-finger</keyword>
<feature type="domain" description="Phorbol-ester/DAG-type" evidence="21">
    <location>
        <begin position="158"/>
        <end position="211"/>
    </location>
</feature>
<evidence type="ECO:0000256" key="13">
    <source>
        <dbReference type="ARBA" id="ARBA00022833"/>
    </source>
</evidence>
<keyword evidence="8 19" id="KW-0808">Transferase</keyword>
<dbReference type="PROSITE" id="PS50089">
    <property type="entry name" value="ZF_RING_2"/>
    <property type="match status" value="1"/>
</dbReference>
<accession>A0A9P0BD75</accession>
<dbReference type="GO" id="GO:0061630">
    <property type="term" value="F:ubiquitin protein ligase activity"/>
    <property type="evidence" value="ECO:0007669"/>
    <property type="project" value="UniProtKB-EC"/>
</dbReference>
<gene>
    <name evidence="23" type="ORF">MELIAE_LOCUS9535</name>
</gene>
<evidence type="ECO:0000256" key="7">
    <source>
        <dbReference type="ARBA" id="ARBA00022454"/>
    </source>
</evidence>
<evidence type="ECO:0000256" key="18">
    <source>
        <dbReference type="PROSITE-ProRule" id="PRU00175"/>
    </source>
</evidence>
<evidence type="ECO:0000256" key="17">
    <source>
        <dbReference type="ARBA" id="ARBA00023242"/>
    </source>
</evidence>
<comment type="catalytic activity">
    <reaction evidence="1 19">
        <text>S-ubiquitinyl-[E2 ubiquitin-conjugating enzyme]-L-cysteine + [acceptor protein]-L-lysine = [E2 ubiquitin-conjugating enzyme]-L-cysteine + N(6)-ubiquitinyl-[acceptor protein]-L-lysine.</text>
        <dbReference type="EC" id="2.3.2.27"/>
    </reaction>
</comment>
<evidence type="ECO:0000256" key="12">
    <source>
        <dbReference type="ARBA" id="ARBA00022786"/>
    </source>
</evidence>
<dbReference type="AlphaFoldDB" id="A0A9P0BD75"/>
<evidence type="ECO:0000259" key="21">
    <source>
        <dbReference type="PROSITE" id="PS50081"/>
    </source>
</evidence>
<keyword evidence="9 19" id="KW-0479">Metal-binding</keyword>
<feature type="compositionally biased region" description="Polar residues" evidence="20">
    <location>
        <begin position="239"/>
        <end position="248"/>
    </location>
</feature>
<evidence type="ECO:0000256" key="14">
    <source>
        <dbReference type="ARBA" id="ARBA00022843"/>
    </source>
</evidence>
<evidence type="ECO:0000256" key="1">
    <source>
        <dbReference type="ARBA" id="ARBA00000900"/>
    </source>
</evidence>
<dbReference type="Gene3D" id="3.30.40.10">
    <property type="entry name" value="Zinc/RING finger domain, C3HC4 (zinc finger)"/>
    <property type="match status" value="1"/>
</dbReference>
<dbReference type="SUPFAM" id="SSF57850">
    <property type="entry name" value="RING/U-box"/>
    <property type="match status" value="1"/>
</dbReference>
<proteinExistence type="inferred from homology"/>
<evidence type="ECO:0000256" key="16">
    <source>
        <dbReference type="ARBA" id="ARBA00023204"/>
    </source>
</evidence>
<evidence type="ECO:0000256" key="8">
    <source>
        <dbReference type="ARBA" id="ARBA00022679"/>
    </source>
</evidence>
<evidence type="ECO:0000256" key="3">
    <source>
        <dbReference type="ARBA" id="ARBA00004286"/>
    </source>
</evidence>
<dbReference type="OrthoDB" id="185455at2759"/>
<keyword evidence="15 19" id="KW-0233">DNA recombination</keyword>
<evidence type="ECO:0000256" key="2">
    <source>
        <dbReference type="ARBA" id="ARBA00004123"/>
    </source>
</evidence>